<proteinExistence type="predicted"/>
<dbReference type="Pfam" id="PF13585">
    <property type="entry name" value="CHU_C"/>
    <property type="match status" value="1"/>
</dbReference>
<protein>
    <submittedName>
        <fullName evidence="1">Gliding motility-associated-like protein</fullName>
    </submittedName>
</protein>
<dbReference type="AlphaFoldDB" id="A0A5S5BSI2"/>
<evidence type="ECO:0000313" key="2">
    <source>
        <dbReference type="Proteomes" id="UP000324376"/>
    </source>
</evidence>
<dbReference type="InterPro" id="IPR026341">
    <property type="entry name" value="T9SS_type_B"/>
</dbReference>
<keyword evidence="2" id="KW-1185">Reference proteome</keyword>
<organism evidence="1 2">
    <name type="scientific">Aquimarina intermedia</name>
    <dbReference type="NCBI Taxonomy" id="350814"/>
    <lineage>
        <taxon>Bacteria</taxon>
        <taxon>Pseudomonadati</taxon>
        <taxon>Bacteroidota</taxon>
        <taxon>Flavobacteriia</taxon>
        <taxon>Flavobacteriales</taxon>
        <taxon>Flavobacteriaceae</taxon>
        <taxon>Aquimarina</taxon>
    </lineage>
</organism>
<sequence length="390" mass="43539">MKALTHTIAILATCFFSSITGQEAFHNFGNVQIHEQGAMGFHLDVINDGTFNQNLGLTGFYNYDGRLTVSGTEKPVFYDLEIDVDDDLYLEVAVGSTNFQEFINGRVITPRDQIMISLDYDNDTPYLGANDDRHVDGYSAVTGDLDFRFPVGDDYRLRPMAVERQAATNTARGAYFFEDPNNPNFFPKGFDTATFEPTLYGVSIFEFWDLNGAIETRVTLTWDDNSNLPTLVENLEDLRVVGWDTEQNIWVNLGNTGTIGDLDGGEIISAPFTPDAYTIITFGSSSELLDGDFEVFNAVSPNGDGINDTFIIQGLIAYPDNTVEIFNRWGVKVYEKSEYHKVQETSAGFAGRSNGRATIMQDNELPVGTYYYVLKISGRKSLSGYLYINR</sequence>
<dbReference type="RefSeq" id="WP_148783885.1">
    <property type="nucleotide sequence ID" value="NZ_VNHU01000017.1"/>
</dbReference>
<gene>
    <name evidence="1" type="ORF">BD809_11713</name>
</gene>
<accession>A0A5S5BSI2</accession>
<dbReference type="OrthoDB" id="1489185at2"/>
<dbReference type="EMBL" id="VNHU01000017">
    <property type="protein sequence ID" value="TYP69894.1"/>
    <property type="molecule type" value="Genomic_DNA"/>
</dbReference>
<dbReference type="Proteomes" id="UP000324376">
    <property type="component" value="Unassembled WGS sequence"/>
</dbReference>
<comment type="caution">
    <text evidence="1">The sequence shown here is derived from an EMBL/GenBank/DDBJ whole genome shotgun (WGS) entry which is preliminary data.</text>
</comment>
<name>A0A5S5BSI2_9FLAO</name>
<dbReference type="NCBIfam" id="TIGR04131">
    <property type="entry name" value="Bac_Flav_CTERM"/>
    <property type="match status" value="1"/>
</dbReference>
<reference evidence="1 2" key="1">
    <citation type="submission" date="2019-07" db="EMBL/GenBank/DDBJ databases">
        <title>Genomic Encyclopedia of Archaeal and Bacterial Type Strains, Phase II (KMG-II): from individual species to whole genera.</title>
        <authorList>
            <person name="Goeker M."/>
        </authorList>
    </citation>
    <scope>NUCLEOTIDE SEQUENCE [LARGE SCALE GENOMIC DNA]</scope>
    <source>
        <strain evidence="1 2">DSM 17527</strain>
    </source>
</reference>
<evidence type="ECO:0000313" key="1">
    <source>
        <dbReference type="EMBL" id="TYP69894.1"/>
    </source>
</evidence>